<organism evidence="4 5">
    <name type="scientific">Geotrichum candidum</name>
    <name type="common">Oospora lactis</name>
    <name type="synonym">Dipodascus geotrichum</name>
    <dbReference type="NCBI Taxonomy" id="1173061"/>
    <lineage>
        <taxon>Eukaryota</taxon>
        <taxon>Fungi</taxon>
        <taxon>Dikarya</taxon>
        <taxon>Ascomycota</taxon>
        <taxon>Saccharomycotina</taxon>
        <taxon>Dipodascomycetes</taxon>
        <taxon>Dipodascales</taxon>
        <taxon>Dipodascaceae</taxon>
        <taxon>Geotrichum</taxon>
    </lineage>
</organism>
<feature type="domain" description="CAP-Gly" evidence="3">
    <location>
        <begin position="47"/>
        <end position="93"/>
    </location>
</feature>
<dbReference type="InterPro" id="IPR000938">
    <property type="entry name" value="CAP-Gly_domain"/>
</dbReference>
<feature type="coiled-coil region" evidence="1">
    <location>
        <begin position="257"/>
        <end position="312"/>
    </location>
</feature>
<protein>
    <recommendedName>
        <fullName evidence="3">CAP-Gly domain-containing protein</fullName>
    </recommendedName>
</protein>
<dbReference type="STRING" id="1173061.A0A0J9X916"/>
<evidence type="ECO:0000313" key="5">
    <source>
        <dbReference type="Proteomes" id="UP000242525"/>
    </source>
</evidence>
<dbReference type="OrthoDB" id="2130750at2759"/>
<sequence length="687" mass="75805">MADSAGSNLKHLVVPSSNRTFSQANEFVLGDTVWLPDGQKGILHYIGPIAGKKGEFAGVELIEEWSSNGRHNGEFNGVKYFEPKVPKTGVFISYSKLQNTPQSQNAKRAISNRRSSLPLNSARSKTPVDLIASNTAIRNKATPISSTRKRQSLTGGQFSGFSGIGSPPQATSTPLSSAHRKSLTRLRSDPSYSDPRSQLSSPTKKRASGLWPSLLFNEHESHGYDDPRRHSTTGSDLDADHSAVVAQAVAMAVSQVQAEAQSEIHNLKHKLRIATDELKEKEEQFQEQTLLLKELESTVIEFQNLHDRENAERDLASGQIEYIEELKKNHAKELEDKDKKITLLKSTVEERRSEFRTTLDALQADMQESTAAYTNEIKALQEKLLEVRVIADRVPTLERYIKNMESAGMGRSMNPVGEQDAKAQISKLAELENLLLEKEHKLQSMKEQLDQAEQRLVDYSRPQIITQVIEEPPPHHSHHNKNSHLDNTTNKLPIEKTIGELASMMDQMSITKDDLAASSTAASAKMSPQSEATISSTPPSINSLMDELPIQSHVPVQRKSKLSPNNSFLSLEFPDVLPPHHLSPSITARNIVTAVTAAGHSHIHNPNNSTLSTSHSSTKTAAELATAVMSSSPKSRRSSSISIATTILKEHIIGKTVDEKNAAEAKWCVLCDKKGHDSMNCPFEDDF</sequence>
<dbReference type="EMBL" id="CCBN010000006">
    <property type="protein sequence ID" value="CDO53960.1"/>
    <property type="molecule type" value="Genomic_DNA"/>
</dbReference>
<feature type="compositionally biased region" description="Polar residues" evidence="2">
    <location>
        <begin position="102"/>
        <end position="124"/>
    </location>
</feature>
<evidence type="ECO:0000256" key="2">
    <source>
        <dbReference type="SAM" id="MobiDB-lite"/>
    </source>
</evidence>
<evidence type="ECO:0000256" key="1">
    <source>
        <dbReference type="SAM" id="Coils"/>
    </source>
</evidence>
<dbReference type="Gene3D" id="2.30.30.190">
    <property type="entry name" value="CAP Gly-rich-like domain"/>
    <property type="match status" value="1"/>
</dbReference>
<feature type="compositionally biased region" description="Polar residues" evidence="2">
    <location>
        <begin position="190"/>
        <end position="202"/>
    </location>
</feature>
<dbReference type="SMART" id="SM01052">
    <property type="entry name" value="CAP_GLY"/>
    <property type="match status" value="1"/>
</dbReference>
<dbReference type="Pfam" id="PF01302">
    <property type="entry name" value="CAP_GLY"/>
    <property type="match status" value="1"/>
</dbReference>
<reference evidence="4" key="1">
    <citation type="submission" date="2014-03" db="EMBL/GenBank/DDBJ databases">
        <authorList>
            <person name="Casaregola S."/>
        </authorList>
    </citation>
    <scope>NUCLEOTIDE SEQUENCE [LARGE SCALE GENOMIC DNA]</scope>
    <source>
        <strain evidence="4">CLIB 918</strain>
    </source>
</reference>
<feature type="region of interest" description="Disordered" evidence="2">
    <location>
        <begin position="521"/>
        <end position="544"/>
    </location>
</feature>
<feature type="compositionally biased region" description="Polar residues" evidence="2">
    <location>
        <begin position="526"/>
        <end position="543"/>
    </location>
</feature>
<keyword evidence="5" id="KW-1185">Reference proteome</keyword>
<feature type="compositionally biased region" description="Low complexity" evidence="2">
    <location>
        <begin position="155"/>
        <end position="169"/>
    </location>
</feature>
<evidence type="ECO:0000313" key="4">
    <source>
        <dbReference type="EMBL" id="CDO53960.1"/>
    </source>
</evidence>
<dbReference type="PROSITE" id="PS50245">
    <property type="entry name" value="CAP_GLY_2"/>
    <property type="match status" value="1"/>
</dbReference>
<keyword evidence="1" id="KW-0175">Coiled coil</keyword>
<accession>A0A0J9X916</accession>
<dbReference type="AlphaFoldDB" id="A0A0J9X916"/>
<feature type="region of interest" description="Disordered" evidence="2">
    <location>
        <begin position="102"/>
        <end position="125"/>
    </location>
</feature>
<proteinExistence type="predicted"/>
<feature type="region of interest" description="Disordered" evidence="2">
    <location>
        <begin position="141"/>
        <end position="206"/>
    </location>
</feature>
<evidence type="ECO:0000259" key="3">
    <source>
        <dbReference type="PROSITE" id="PS50245"/>
    </source>
</evidence>
<comment type="caution">
    <text evidence="4">The sequence shown here is derived from an EMBL/GenBank/DDBJ whole genome shotgun (WGS) entry which is preliminary data.</text>
</comment>
<feature type="coiled-coil region" evidence="1">
    <location>
        <begin position="421"/>
        <end position="462"/>
    </location>
</feature>
<gene>
    <name evidence="4" type="ORF">BN980_GECA06s02441g</name>
</gene>
<dbReference type="InterPro" id="IPR036859">
    <property type="entry name" value="CAP-Gly_dom_sf"/>
</dbReference>
<dbReference type="SUPFAM" id="SSF74924">
    <property type="entry name" value="Cap-Gly domain"/>
    <property type="match status" value="1"/>
</dbReference>
<name>A0A0J9X916_GEOCN</name>
<dbReference type="Proteomes" id="UP000242525">
    <property type="component" value="Unassembled WGS sequence"/>
</dbReference>